<proteinExistence type="predicted"/>
<dbReference type="PANTHER" id="PTHR44216:SF3">
    <property type="entry name" value="PROTEIN O-MANNOSYL-TRANSFERASE TMTC2"/>
    <property type="match status" value="1"/>
</dbReference>
<accession>A0A2V2N281</accession>
<feature type="repeat" description="TPR" evidence="1">
    <location>
        <begin position="96"/>
        <end position="129"/>
    </location>
</feature>
<dbReference type="InterPro" id="IPR011990">
    <property type="entry name" value="TPR-like_helical_dom_sf"/>
</dbReference>
<evidence type="ECO:0000313" key="2">
    <source>
        <dbReference type="EMBL" id="PWR74212.1"/>
    </source>
</evidence>
<evidence type="ECO:0000256" key="1">
    <source>
        <dbReference type="PROSITE-ProRule" id="PRU00339"/>
    </source>
</evidence>
<dbReference type="EMBL" id="QGMY01000002">
    <property type="protein sequence ID" value="PWR74212.1"/>
    <property type="molecule type" value="Genomic_DNA"/>
</dbReference>
<sequence length="258" mass="27698">MNFNVHENGFYPCIFVFIVCMCLGIPAAQAANGQELYLAGDYSGAVEKFTSDLAGAKEADRASILNNIGTSYMGLGDLNKAKEYYQNAVSADPAYGKGWINLGVLQEKLGDKDAALDSFEKVTTADPMVYADAMVKKGTLLTELGKLAEAETTFMQGEQYATGSTAADIYTGIGAIAFMQKKSDVAERNFLKAIDADPSGAVLAYTNLGVLRVTQGDYDGARKLFKTAISNDHSAISQASEFLKKLDQMKPEHTNSTS</sequence>
<dbReference type="SMART" id="SM00028">
    <property type="entry name" value="TPR"/>
    <property type="match status" value="5"/>
</dbReference>
<dbReference type="RefSeq" id="WP_109967491.1">
    <property type="nucleotide sequence ID" value="NZ_QGMY01000002.1"/>
</dbReference>
<dbReference type="PROSITE" id="PS50005">
    <property type="entry name" value="TPR"/>
    <property type="match status" value="4"/>
</dbReference>
<dbReference type="SUPFAM" id="SSF48452">
    <property type="entry name" value="TPR-like"/>
    <property type="match status" value="1"/>
</dbReference>
<evidence type="ECO:0000313" key="3">
    <source>
        <dbReference type="Proteomes" id="UP000245657"/>
    </source>
</evidence>
<name>A0A2V2N281_9EURY</name>
<organism evidence="2 3">
    <name type="scientific">Methanospirillum lacunae</name>
    <dbReference type="NCBI Taxonomy" id="668570"/>
    <lineage>
        <taxon>Archaea</taxon>
        <taxon>Methanobacteriati</taxon>
        <taxon>Methanobacteriota</taxon>
        <taxon>Stenosarchaea group</taxon>
        <taxon>Methanomicrobia</taxon>
        <taxon>Methanomicrobiales</taxon>
        <taxon>Methanospirillaceae</taxon>
        <taxon>Methanospirillum</taxon>
    </lineage>
</organism>
<dbReference type="PROSITE" id="PS50293">
    <property type="entry name" value="TPR_REGION"/>
    <property type="match status" value="1"/>
</dbReference>
<feature type="repeat" description="TPR" evidence="1">
    <location>
        <begin position="202"/>
        <end position="235"/>
    </location>
</feature>
<dbReference type="Pfam" id="PF13432">
    <property type="entry name" value="TPR_16"/>
    <property type="match status" value="2"/>
</dbReference>
<dbReference type="Proteomes" id="UP000245657">
    <property type="component" value="Unassembled WGS sequence"/>
</dbReference>
<gene>
    <name evidence="2" type="ORF">DK846_03420</name>
</gene>
<protein>
    <submittedName>
        <fullName evidence="2">Uncharacterized protein</fullName>
    </submittedName>
</protein>
<dbReference type="InterPro" id="IPR052384">
    <property type="entry name" value="TMTC_O-mannosyltransferase"/>
</dbReference>
<dbReference type="AlphaFoldDB" id="A0A2V2N281"/>
<reference evidence="2 3" key="1">
    <citation type="submission" date="2018-05" db="EMBL/GenBank/DDBJ databases">
        <title>Draft genome of Methanospirillum lacunae Ki8-1.</title>
        <authorList>
            <person name="Dueholm M.S."/>
            <person name="Nielsen P.H."/>
            <person name="Bakmann L.F."/>
            <person name="Otzen D.E."/>
        </authorList>
    </citation>
    <scope>NUCLEOTIDE SEQUENCE [LARGE SCALE GENOMIC DNA]</scope>
    <source>
        <strain evidence="2 3">Ki8-1</strain>
    </source>
</reference>
<comment type="caution">
    <text evidence="2">The sequence shown here is derived from an EMBL/GenBank/DDBJ whole genome shotgun (WGS) entry which is preliminary data.</text>
</comment>
<dbReference type="OrthoDB" id="117365at2157"/>
<feature type="repeat" description="TPR" evidence="1">
    <location>
        <begin position="62"/>
        <end position="95"/>
    </location>
</feature>
<keyword evidence="3" id="KW-1185">Reference proteome</keyword>
<dbReference type="PANTHER" id="PTHR44216">
    <property type="entry name" value="PROTEIN O-MANNOSYL-TRANSFERASE TMTC2"/>
    <property type="match status" value="1"/>
</dbReference>
<dbReference type="InterPro" id="IPR019734">
    <property type="entry name" value="TPR_rpt"/>
</dbReference>
<keyword evidence="1" id="KW-0802">TPR repeat</keyword>
<dbReference type="GO" id="GO:0000030">
    <property type="term" value="F:mannosyltransferase activity"/>
    <property type="evidence" value="ECO:0007669"/>
    <property type="project" value="TreeGrafter"/>
</dbReference>
<feature type="repeat" description="TPR" evidence="1">
    <location>
        <begin position="167"/>
        <end position="200"/>
    </location>
</feature>
<dbReference type="Gene3D" id="1.25.40.10">
    <property type="entry name" value="Tetratricopeptide repeat domain"/>
    <property type="match status" value="2"/>
</dbReference>
<dbReference type="GO" id="GO:0035269">
    <property type="term" value="P:protein O-linked glycosylation via mannose"/>
    <property type="evidence" value="ECO:0007669"/>
    <property type="project" value="TreeGrafter"/>
</dbReference>